<feature type="region of interest" description="Disordered" evidence="1">
    <location>
        <begin position="1"/>
        <end position="59"/>
    </location>
</feature>
<feature type="compositionally biased region" description="Pro residues" evidence="1">
    <location>
        <begin position="46"/>
        <end position="59"/>
    </location>
</feature>
<comment type="caution">
    <text evidence="2">The sequence shown here is derived from an EMBL/GenBank/DDBJ whole genome shotgun (WGS) entry which is preliminary data.</text>
</comment>
<sequence length="59" mass="5497">MPVGASSGGAPRPSRRGWATRGPPLPGRGPGGRPSGGGPGGAWRPPGAPPPPGPGGGRA</sequence>
<evidence type="ECO:0000256" key="1">
    <source>
        <dbReference type="SAM" id="MobiDB-lite"/>
    </source>
</evidence>
<organism evidence="2 3">
    <name type="scientific">Thermus scotoductus</name>
    <dbReference type="NCBI Taxonomy" id="37636"/>
    <lineage>
        <taxon>Bacteria</taxon>
        <taxon>Thermotogati</taxon>
        <taxon>Deinococcota</taxon>
        <taxon>Deinococci</taxon>
        <taxon>Thermales</taxon>
        <taxon>Thermaceae</taxon>
        <taxon>Thermus</taxon>
    </lineage>
</organism>
<proteinExistence type="predicted"/>
<protein>
    <submittedName>
        <fullName evidence="2">Uncharacterized protein</fullName>
    </submittedName>
</protein>
<evidence type="ECO:0000313" key="3">
    <source>
        <dbReference type="Proteomes" id="UP000288051"/>
    </source>
</evidence>
<dbReference type="Proteomes" id="UP000288051">
    <property type="component" value="Unassembled WGS sequence"/>
</dbReference>
<dbReference type="EMBL" id="PELZ01000366">
    <property type="protein sequence ID" value="RTH33916.1"/>
    <property type="molecule type" value="Genomic_DNA"/>
</dbReference>
<reference evidence="2 3" key="1">
    <citation type="journal article" date="2019" name="Extremophiles">
        <title>Biogeography of thermophiles and predominance of Thermus scotoductus in domestic water heaters.</title>
        <authorList>
            <person name="Wilpiszeski R.L."/>
            <person name="Zhang Z."/>
            <person name="House C.H."/>
        </authorList>
    </citation>
    <scope>NUCLEOTIDE SEQUENCE [LARGE SCALE GENOMIC DNA]</scope>
    <source>
        <strain evidence="2 3">24_S24</strain>
    </source>
</reference>
<dbReference type="AlphaFoldDB" id="A0A430SC68"/>
<evidence type="ECO:0000313" key="2">
    <source>
        <dbReference type="EMBL" id="RTH33916.1"/>
    </source>
</evidence>
<gene>
    <name evidence="2" type="ORF">CSW37_09575</name>
</gene>
<feature type="compositionally biased region" description="Gly residues" evidence="1">
    <location>
        <begin position="28"/>
        <end position="41"/>
    </location>
</feature>
<accession>A0A430SC68</accession>
<name>A0A430SC68_THESC</name>